<dbReference type="Proteomes" id="UP001150538">
    <property type="component" value="Unassembled WGS sequence"/>
</dbReference>
<keyword evidence="2" id="KW-1185">Reference proteome</keyword>
<gene>
    <name evidence="1" type="primary">COQ6</name>
    <name evidence="1" type="ORF">H4219_002870</name>
</gene>
<accession>A0A9W8DQ04</accession>
<dbReference type="InterPro" id="IPR051205">
    <property type="entry name" value="UbiH/COQ6_monooxygenase"/>
</dbReference>
<dbReference type="PANTHER" id="PTHR43876">
    <property type="entry name" value="UBIQUINONE BIOSYNTHESIS MONOOXYGENASE COQ6, MITOCHONDRIAL"/>
    <property type="match status" value="1"/>
</dbReference>
<keyword evidence="1" id="KW-0560">Oxidoreductase</keyword>
<protein>
    <submittedName>
        <fullName evidence="1">Ubiquinone biosynthesis monooxygenase</fullName>
    </submittedName>
</protein>
<dbReference type="PANTHER" id="PTHR43876:SF7">
    <property type="entry name" value="UBIQUINONE BIOSYNTHESIS MONOOXYGENASE COQ6, MITOCHONDRIAL"/>
    <property type="match status" value="1"/>
</dbReference>
<proteinExistence type="predicted"/>
<evidence type="ECO:0000313" key="2">
    <source>
        <dbReference type="Proteomes" id="UP001150538"/>
    </source>
</evidence>
<organism evidence="1 2">
    <name type="scientific">Mycoemilia scoparia</name>
    <dbReference type="NCBI Taxonomy" id="417184"/>
    <lineage>
        <taxon>Eukaryota</taxon>
        <taxon>Fungi</taxon>
        <taxon>Fungi incertae sedis</taxon>
        <taxon>Zoopagomycota</taxon>
        <taxon>Kickxellomycotina</taxon>
        <taxon>Kickxellomycetes</taxon>
        <taxon>Kickxellales</taxon>
        <taxon>Kickxellaceae</taxon>
        <taxon>Mycoemilia</taxon>
    </lineage>
</organism>
<dbReference type="EMBL" id="JANBPU010000056">
    <property type="protein sequence ID" value="KAJ1917982.1"/>
    <property type="molecule type" value="Genomic_DNA"/>
</dbReference>
<dbReference type="SUPFAM" id="SSF51905">
    <property type="entry name" value="FAD/NAD(P)-binding domain"/>
    <property type="match status" value="1"/>
</dbReference>
<name>A0A9W8DQ04_9FUNG</name>
<keyword evidence="1" id="KW-0503">Monooxygenase</keyword>
<dbReference type="OrthoDB" id="683240at2759"/>
<dbReference type="AlphaFoldDB" id="A0A9W8DQ04"/>
<dbReference type="InterPro" id="IPR036188">
    <property type="entry name" value="FAD/NAD-bd_sf"/>
</dbReference>
<dbReference type="PRINTS" id="PR00420">
    <property type="entry name" value="RNGMNOXGNASE"/>
</dbReference>
<sequence>MYINKTSILKGYHFLPNPLYRTFSTGGIRKKHKLYDIAIIGGGPTGNAMACALTSSPELSNKKIALIDPGKYDHVAAWEPPLNAYSNRTLQITSSSHKFLQGLWNYVMQERTQPYYRAFISDSVEGGRVILEPNTKTAGPVAYLVETKNLQRAFVRMLNDQKDKIDIIDRTKVTSISTEPGDLDWPIVHLSNSSTIQARLLIGADGYYSSVRKYSSIYSQTYDYQQHGLVANLILERTNQDAYERFLPSGPIALLPFPNAQANIVWSLTRDIVQKLKNLPEDLFVKMVNAAFALPSSDVEYLVDLIDQDGSCIDSQVDVEKEINWRWKIATKNSTLCENQPPRISSITPKSRTTFPLRMLNADRYIGERLALIGVSYFV</sequence>
<comment type="caution">
    <text evidence="1">The sequence shown here is derived from an EMBL/GenBank/DDBJ whole genome shotgun (WGS) entry which is preliminary data.</text>
</comment>
<dbReference type="GO" id="GO:0005739">
    <property type="term" value="C:mitochondrion"/>
    <property type="evidence" value="ECO:0007669"/>
    <property type="project" value="TreeGrafter"/>
</dbReference>
<dbReference type="Gene3D" id="3.50.50.60">
    <property type="entry name" value="FAD/NAD(P)-binding domain"/>
    <property type="match status" value="1"/>
</dbReference>
<dbReference type="GO" id="GO:0004497">
    <property type="term" value="F:monooxygenase activity"/>
    <property type="evidence" value="ECO:0007669"/>
    <property type="project" value="UniProtKB-KW"/>
</dbReference>
<keyword evidence="1" id="KW-0830">Ubiquinone</keyword>
<evidence type="ECO:0000313" key="1">
    <source>
        <dbReference type="EMBL" id="KAJ1917982.1"/>
    </source>
</evidence>
<reference evidence="1" key="1">
    <citation type="submission" date="2022-07" db="EMBL/GenBank/DDBJ databases">
        <title>Phylogenomic reconstructions and comparative analyses of Kickxellomycotina fungi.</title>
        <authorList>
            <person name="Reynolds N.K."/>
            <person name="Stajich J.E."/>
            <person name="Barry K."/>
            <person name="Grigoriev I.V."/>
            <person name="Crous P."/>
            <person name="Smith M.E."/>
        </authorList>
    </citation>
    <scope>NUCLEOTIDE SEQUENCE</scope>
    <source>
        <strain evidence="1">NBRC 100468</strain>
    </source>
</reference>